<gene>
    <name evidence="3" type="ORF">MNOR_LOCUS27149</name>
</gene>
<comment type="similarity">
    <text evidence="1">Belongs to the ATP:guanido phosphotransferase family.</text>
</comment>
<sequence>YPYFPMIKSKDSLVAKHVNETIFKKLHSHKTATTGFTLQKAIACATTFYNQQCGIYAGDCDTYLDFATVFDPIIQEYHGIAPDAKHTSNMDVTKIHGNINPKAPLHFVR</sequence>
<dbReference type="AlphaFoldDB" id="A0AAV2RR94"/>
<reference evidence="3 4" key="1">
    <citation type="submission" date="2024-05" db="EMBL/GenBank/DDBJ databases">
        <authorList>
            <person name="Wallberg A."/>
        </authorList>
    </citation>
    <scope>NUCLEOTIDE SEQUENCE [LARGE SCALE GENOMIC DNA]</scope>
</reference>
<name>A0AAV2RR94_MEGNR</name>
<dbReference type="Proteomes" id="UP001497623">
    <property type="component" value="Unassembled WGS sequence"/>
</dbReference>
<dbReference type="InterPro" id="IPR036802">
    <property type="entry name" value="ATP-guanido_PTrfase_N_sf"/>
</dbReference>
<protein>
    <recommendedName>
        <fullName evidence="2">Phosphagen kinase N-terminal domain-containing protein</fullName>
    </recommendedName>
</protein>
<dbReference type="PROSITE" id="PS51509">
    <property type="entry name" value="PHOSPHAGEN_KINASE_N"/>
    <property type="match status" value="1"/>
</dbReference>
<feature type="non-terminal residue" evidence="3">
    <location>
        <position position="1"/>
    </location>
</feature>
<dbReference type="PANTHER" id="PTHR11547">
    <property type="entry name" value="ARGININE OR CREATINE KINASE"/>
    <property type="match status" value="1"/>
</dbReference>
<dbReference type="Gene3D" id="1.10.135.10">
    <property type="entry name" value="ATP:guanido phosphotransferase, N-terminal domain"/>
    <property type="match status" value="1"/>
</dbReference>
<evidence type="ECO:0000313" key="4">
    <source>
        <dbReference type="Proteomes" id="UP001497623"/>
    </source>
</evidence>
<dbReference type="PANTHER" id="PTHR11547:SF38">
    <property type="entry name" value="ARGININE KINASE 1-RELATED"/>
    <property type="match status" value="1"/>
</dbReference>
<dbReference type="InterPro" id="IPR000749">
    <property type="entry name" value="ATP-guanido_PTrfase"/>
</dbReference>
<evidence type="ECO:0000256" key="1">
    <source>
        <dbReference type="PROSITE-ProRule" id="PRU00842"/>
    </source>
</evidence>
<evidence type="ECO:0000259" key="2">
    <source>
        <dbReference type="PROSITE" id="PS51509"/>
    </source>
</evidence>
<evidence type="ECO:0000313" key="3">
    <source>
        <dbReference type="EMBL" id="CAL4133232.1"/>
    </source>
</evidence>
<keyword evidence="4" id="KW-1185">Reference proteome</keyword>
<dbReference type="GO" id="GO:0046314">
    <property type="term" value="P:phosphocreatine biosynthetic process"/>
    <property type="evidence" value="ECO:0007669"/>
    <property type="project" value="InterPro"/>
</dbReference>
<dbReference type="InterPro" id="IPR022413">
    <property type="entry name" value="ATP-guanido_PTrfase_N"/>
</dbReference>
<dbReference type="Pfam" id="PF02807">
    <property type="entry name" value="ATP-gua_PtransN"/>
    <property type="match status" value="1"/>
</dbReference>
<dbReference type="GO" id="GO:0004111">
    <property type="term" value="F:creatine kinase activity"/>
    <property type="evidence" value="ECO:0007669"/>
    <property type="project" value="InterPro"/>
</dbReference>
<accession>A0AAV2RR94</accession>
<dbReference type="EMBL" id="CAXKWB010028117">
    <property type="protein sequence ID" value="CAL4133232.1"/>
    <property type="molecule type" value="Genomic_DNA"/>
</dbReference>
<organism evidence="3 4">
    <name type="scientific">Meganyctiphanes norvegica</name>
    <name type="common">Northern krill</name>
    <name type="synonym">Thysanopoda norvegica</name>
    <dbReference type="NCBI Taxonomy" id="48144"/>
    <lineage>
        <taxon>Eukaryota</taxon>
        <taxon>Metazoa</taxon>
        <taxon>Ecdysozoa</taxon>
        <taxon>Arthropoda</taxon>
        <taxon>Crustacea</taxon>
        <taxon>Multicrustacea</taxon>
        <taxon>Malacostraca</taxon>
        <taxon>Eumalacostraca</taxon>
        <taxon>Eucarida</taxon>
        <taxon>Euphausiacea</taxon>
        <taxon>Euphausiidae</taxon>
        <taxon>Meganyctiphanes</taxon>
    </lineage>
</organism>
<proteinExistence type="inferred from homology"/>
<feature type="domain" description="Phosphagen kinase N-terminal" evidence="2">
    <location>
        <begin position="1"/>
        <end position="79"/>
    </location>
</feature>
<feature type="non-terminal residue" evidence="3">
    <location>
        <position position="109"/>
    </location>
</feature>
<dbReference type="SUPFAM" id="SSF48034">
    <property type="entry name" value="Guanido kinase N-terminal domain"/>
    <property type="match status" value="1"/>
</dbReference>
<dbReference type="GO" id="GO:0005615">
    <property type="term" value="C:extracellular space"/>
    <property type="evidence" value="ECO:0007669"/>
    <property type="project" value="TreeGrafter"/>
</dbReference>
<comment type="caution">
    <text evidence="3">The sequence shown here is derived from an EMBL/GenBank/DDBJ whole genome shotgun (WGS) entry which is preliminary data.</text>
</comment>